<feature type="compositionally biased region" description="Pro residues" evidence="1">
    <location>
        <begin position="18"/>
        <end position="27"/>
    </location>
</feature>
<dbReference type="EMBL" id="CAACVG010000926">
    <property type="protein sequence ID" value="VEN34697.1"/>
    <property type="molecule type" value="Genomic_DNA"/>
</dbReference>
<accession>A0A653BGJ2</accession>
<name>A0A653BGJ2_CALMS</name>
<gene>
    <name evidence="2" type="ORF">CALMAC_LOCUS813</name>
</gene>
<keyword evidence="3" id="KW-1185">Reference proteome</keyword>
<dbReference type="AlphaFoldDB" id="A0A653BGJ2"/>
<protein>
    <submittedName>
        <fullName evidence="2">Uncharacterized protein</fullName>
    </submittedName>
</protein>
<feature type="region of interest" description="Disordered" evidence="1">
    <location>
        <begin position="1"/>
        <end position="84"/>
    </location>
</feature>
<feature type="non-terminal residue" evidence="2">
    <location>
        <position position="1"/>
    </location>
</feature>
<dbReference type="Proteomes" id="UP000410492">
    <property type="component" value="Unassembled WGS sequence"/>
</dbReference>
<evidence type="ECO:0000256" key="1">
    <source>
        <dbReference type="SAM" id="MobiDB-lite"/>
    </source>
</evidence>
<feature type="compositionally biased region" description="Pro residues" evidence="1">
    <location>
        <begin position="1"/>
        <end position="10"/>
    </location>
</feature>
<reference evidence="2 3" key="1">
    <citation type="submission" date="2019-01" db="EMBL/GenBank/DDBJ databases">
        <authorList>
            <person name="Sayadi A."/>
        </authorList>
    </citation>
    <scope>NUCLEOTIDE SEQUENCE [LARGE SCALE GENOMIC DNA]</scope>
</reference>
<evidence type="ECO:0000313" key="2">
    <source>
        <dbReference type="EMBL" id="VEN34697.1"/>
    </source>
</evidence>
<evidence type="ECO:0000313" key="3">
    <source>
        <dbReference type="Proteomes" id="UP000410492"/>
    </source>
</evidence>
<feature type="non-terminal residue" evidence="2">
    <location>
        <position position="141"/>
    </location>
</feature>
<dbReference type="OrthoDB" id="10047222at2759"/>
<feature type="compositionally biased region" description="Basic and acidic residues" evidence="1">
    <location>
        <begin position="34"/>
        <end position="47"/>
    </location>
</feature>
<organism evidence="2 3">
    <name type="scientific">Callosobruchus maculatus</name>
    <name type="common">Southern cowpea weevil</name>
    <name type="synonym">Pulse bruchid</name>
    <dbReference type="NCBI Taxonomy" id="64391"/>
    <lineage>
        <taxon>Eukaryota</taxon>
        <taxon>Metazoa</taxon>
        <taxon>Ecdysozoa</taxon>
        <taxon>Arthropoda</taxon>
        <taxon>Hexapoda</taxon>
        <taxon>Insecta</taxon>
        <taxon>Pterygota</taxon>
        <taxon>Neoptera</taxon>
        <taxon>Endopterygota</taxon>
        <taxon>Coleoptera</taxon>
        <taxon>Polyphaga</taxon>
        <taxon>Cucujiformia</taxon>
        <taxon>Chrysomeloidea</taxon>
        <taxon>Chrysomelidae</taxon>
        <taxon>Bruchinae</taxon>
        <taxon>Bruchini</taxon>
        <taxon>Callosobruchus</taxon>
    </lineage>
</organism>
<proteinExistence type="predicted"/>
<sequence>VPDAAPPSYEPPSTNYAPPQPVAPATPPRQTTPVKEEPLVTKAEPKRSSNPLDIANLTAKDPPSSKKRSAEGGPPKLWSPVDRIVEAEEPPRKKMLLAGEIDYSLPITTTYLKYMRSLGCRDEDAFRFDNKHVSVVLDQFF</sequence>